<feature type="region of interest" description="Disordered" evidence="1">
    <location>
        <begin position="20"/>
        <end position="95"/>
    </location>
</feature>
<dbReference type="InParanoid" id="H6C2C1"/>
<dbReference type="EMBL" id="JH226134">
    <property type="protein sequence ID" value="EHY57893.1"/>
    <property type="molecule type" value="Genomic_DNA"/>
</dbReference>
<dbReference type="RefSeq" id="XP_009158354.1">
    <property type="nucleotide sequence ID" value="XM_009160106.1"/>
</dbReference>
<gene>
    <name evidence="2" type="ORF">HMPREF1120_05915</name>
</gene>
<sequence length="316" mass="35649">MDLSQIEQDIVRDLARHIKKKRKREAGNNVQVESNPEDRAEHAIRMIREQQRRERHPFLQQPPPAFNGGQPQLAGSHAQDAGMRRSQGLTVRAPNFPRWDPYMRVRRSQETQSRRLRSPGPLNVAPTPASVLSGQFRPAEFSEPDDNPNMYHRPATSTRQIADGHYRHDPSVQQPPFADSFPGSFQGANTNSERLVSVPENKRQRMHPTKEQAFMPDLNWGPHYIHRADGTFNVHPPHGDTSYPQIIGMVAPPGQLVTAHTEVARGADGQKGADTGGRSQGHPEEEGTGPNIMSIQDDPEFDDVDWDMWMDFSESE</sequence>
<accession>H6C2C1</accession>
<organism evidence="2 3">
    <name type="scientific">Exophiala dermatitidis (strain ATCC 34100 / CBS 525.76 / NIH/UT8656)</name>
    <name type="common">Black yeast</name>
    <name type="synonym">Wangiella dermatitidis</name>
    <dbReference type="NCBI Taxonomy" id="858893"/>
    <lineage>
        <taxon>Eukaryota</taxon>
        <taxon>Fungi</taxon>
        <taxon>Dikarya</taxon>
        <taxon>Ascomycota</taxon>
        <taxon>Pezizomycotina</taxon>
        <taxon>Eurotiomycetes</taxon>
        <taxon>Chaetothyriomycetidae</taxon>
        <taxon>Chaetothyriales</taxon>
        <taxon>Herpotrichiellaceae</taxon>
        <taxon>Exophiala</taxon>
    </lineage>
</organism>
<name>H6C2C1_EXODN</name>
<proteinExistence type="predicted"/>
<protein>
    <submittedName>
        <fullName evidence="2">Uncharacterized protein</fullName>
    </submittedName>
</protein>
<feature type="compositionally biased region" description="Basic and acidic residues" evidence="1">
    <location>
        <begin position="36"/>
        <end position="52"/>
    </location>
</feature>
<feature type="region of interest" description="Disordered" evidence="1">
    <location>
        <begin position="267"/>
        <end position="300"/>
    </location>
</feature>
<keyword evidence="3" id="KW-1185">Reference proteome</keyword>
<evidence type="ECO:0000313" key="3">
    <source>
        <dbReference type="Proteomes" id="UP000007304"/>
    </source>
</evidence>
<reference evidence="2" key="1">
    <citation type="submission" date="2011-07" db="EMBL/GenBank/DDBJ databases">
        <title>The Genome Sequence of Exophiala (Wangiella) dermatitidis NIH/UT8656.</title>
        <authorList>
            <consortium name="The Broad Institute Genome Sequencing Platform"/>
            <person name="Cuomo C."/>
            <person name="Wang Z."/>
            <person name="Hunicke-Smith S."/>
            <person name="Szanislo P.J."/>
            <person name="Earl A."/>
            <person name="Young S.K."/>
            <person name="Zeng Q."/>
            <person name="Gargeya S."/>
            <person name="Fitzgerald M."/>
            <person name="Haas B."/>
            <person name="Abouelleil A."/>
            <person name="Alvarado L."/>
            <person name="Arachchi H.M."/>
            <person name="Berlin A."/>
            <person name="Brown A."/>
            <person name="Chapman S.B."/>
            <person name="Chen Z."/>
            <person name="Dunbar C."/>
            <person name="Freedman E."/>
            <person name="Gearin G."/>
            <person name="Gellesch M."/>
            <person name="Goldberg J."/>
            <person name="Griggs A."/>
            <person name="Gujja S."/>
            <person name="Heiman D."/>
            <person name="Howarth C."/>
            <person name="Larson L."/>
            <person name="Lui A."/>
            <person name="MacDonald P.J.P."/>
            <person name="Montmayeur A."/>
            <person name="Murphy C."/>
            <person name="Neiman D."/>
            <person name="Pearson M."/>
            <person name="Priest M."/>
            <person name="Roberts A."/>
            <person name="Saif S."/>
            <person name="Shea T."/>
            <person name="Shenoy N."/>
            <person name="Sisk P."/>
            <person name="Stolte C."/>
            <person name="Sykes S."/>
            <person name="Wortman J."/>
            <person name="Nusbaum C."/>
            <person name="Birren B."/>
        </authorList>
    </citation>
    <scope>NUCLEOTIDE SEQUENCE</scope>
    <source>
        <strain evidence="2">NIH/UT8656</strain>
    </source>
</reference>
<dbReference type="HOGENOM" id="CLU_880086_0_0_1"/>
<dbReference type="GeneID" id="20310554"/>
<dbReference type="AlphaFoldDB" id="H6C2C1"/>
<dbReference type="Proteomes" id="UP000007304">
    <property type="component" value="Unassembled WGS sequence"/>
</dbReference>
<evidence type="ECO:0000313" key="2">
    <source>
        <dbReference type="EMBL" id="EHY57893.1"/>
    </source>
</evidence>
<dbReference type="VEuPathDB" id="FungiDB:HMPREF1120_05915"/>
<evidence type="ECO:0000256" key="1">
    <source>
        <dbReference type="SAM" id="MobiDB-lite"/>
    </source>
</evidence>
<feature type="region of interest" description="Disordered" evidence="1">
    <location>
        <begin position="108"/>
        <end position="130"/>
    </location>
</feature>